<dbReference type="AlphaFoldDB" id="R7ZZK7"/>
<comment type="caution">
    <text evidence="1">The sequence shown here is derived from an EMBL/GenBank/DDBJ whole genome shotgun (WGS) entry which is preliminary data.</text>
</comment>
<gene>
    <name evidence="1" type="ORF">ADIS_0056</name>
</gene>
<sequence>MWSYCYPNLHQAFECAEPTIRDYDVTRNNALKVFSTSIENAPTPEPIAKVVLKIIHSKNPYFSYRVGRDAAILPIIQFAFTKLFEFGTRKKFNI</sequence>
<evidence type="ECO:0000313" key="1">
    <source>
        <dbReference type="EMBL" id="EON79489.1"/>
    </source>
</evidence>
<keyword evidence="2" id="KW-1185">Reference proteome</keyword>
<name>R7ZZK7_9BACT</name>
<accession>R7ZZK7</accession>
<reference evidence="1 2" key="1">
    <citation type="submission" date="2013-02" db="EMBL/GenBank/DDBJ databases">
        <title>A novel strain isolated from Lonar lake, Maharashtra, India.</title>
        <authorList>
            <person name="Singh A."/>
        </authorList>
    </citation>
    <scope>NUCLEOTIDE SEQUENCE [LARGE SCALE GENOMIC DNA]</scope>
    <source>
        <strain evidence="1 2">AK24</strain>
    </source>
</reference>
<dbReference type="STRING" id="1232681.ADIS_0056"/>
<dbReference type="EMBL" id="AQHR01000001">
    <property type="protein sequence ID" value="EON79489.1"/>
    <property type="molecule type" value="Genomic_DNA"/>
</dbReference>
<evidence type="ECO:0000313" key="2">
    <source>
        <dbReference type="Proteomes" id="UP000013909"/>
    </source>
</evidence>
<proteinExistence type="predicted"/>
<dbReference type="Proteomes" id="UP000013909">
    <property type="component" value="Unassembled WGS sequence"/>
</dbReference>
<protein>
    <submittedName>
        <fullName evidence="1">Uncharacterized protein</fullName>
    </submittedName>
</protein>
<organism evidence="1 2">
    <name type="scientific">Lunatimonas lonarensis</name>
    <dbReference type="NCBI Taxonomy" id="1232681"/>
    <lineage>
        <taxon>Bacteria</taxon>
        <taxon>Pseudomonadati</taxon>
        <taxon>Bacteroidota</taxon>
        <taxon>Cytophagia</taxon>
        <taxon>Cytophagales</taxon>
        <taxon>Cyclobacteriaceae</taxon>
    </lineage>
</organism>